<dbReference type="EMBL" id="MDYQ01000131">
    <property type="protein sequence ID" value="PRP81035.1"/>
    <property type="molecule type" value="Genomic_DNA"/>
</dbReference>
<dbReference type="InParanoid" id="A0A2P6NAQ4"/>
<dbReference type="STRING" id="1890364.A0A2P6NAQ4"/>
<proteinExistence type="predicted"/>
<comment type="caution">
    <text evidence="2">The sequence shown here is derived from an EMBL/GenBank/DDBJ whole genome shotgun (WGS) entry which is preliminary data.</text>
</comment>
<organism evidence="2 3">
    <name type="scientific">Planoprotostelium fungivorum</name>
    <dbReference type="NCBI Taxonomy" id="1890364"/>
    <lineage>
        <taxon>Eukaryota</taxon>
        <taxon>Amoebozoa</taxon>
        <taxon>Evosea</taxon>
        <taxon>Variosea</taxon>
        <taxon>Cavosteliida</taxon>
        <taxon>Cavosteliaceae</taxon>
        <taxon>Planoprotostelium</taxon>
    </lineage>
</organism>
<evidence type="ECO:0000313" key="2">
    <source>
        <dbReference type="EMBL" id="PRP81035.1"/>
    </source>
</evidence>
<dbReference type="SUPFAM" id="SSF50978">
    <property type="entry name" value="WD40 repeat-like"/>
    <property type="match status" value="1"/>
</dbReference>
<dbReference type="PANTHER" id="PTHR16038">
    <property type="entry name" value="NOP SEVEN ASSOCIATED PROTEIN 1"/>
    <property type="match status" value="1"/>
</dbReference>
<dbReference type="PANTHER" id="PTHR16038:SF4">
    <property type="entry name" value="WD REPEAT-CONTAINING PROTEIN 74"/>
    <property type="match status" value="1"/>
</dbReference>
<sequence>MKSFLLLLLVAASLALNTPLWTAKNVAHDKLDMRVPVNITEICYLQDRTPNLIATGTASGHMRLYDTNAQRKPILDKEISKFQMTRMIGTKDGNSIFCADTRGKVLQNITGVTNAAISGDAQWVITLNESGISTYTRKTSVWVAAQTLPLPSQTSFGEYVRLLVNTDASRFSIAVYGGTSRTFYLYSRSSGTNVFSLFWTLTSNIMLSQDLSTAFQLNFALKGVNVTKLDWTKKQLVPSGFVPVTAKLAFSAVSADGSSFIVNDEVLARNSSRGWITNDIASDDVVTYAFSGDNVFLFQATPGGVRRYLLTDTTSTYLPYDVCCIRGVQRGYYCYLPGSKSKPDNYSINITRHEVDIEFASANTMDCFAAGSSPIYQVIDSYNRIAANNTNVTIAIFDDKGNVSLIQVGLVSAASKTVIIDLMNNQTQVQVWLTSVCLNPAATSDVQVLSFSLPVDTTTSADTTKSTKIRSSTYSSASTLGMGSAVIMTLVSLLF</sequence>
<evidence type="ECO:0000256" key="1">
    <source>
        <dbReference type="SAM" id="SignalP"/>
    </source>
</evidence>
<reference evidence="2 3" key="1">
    <citation type="journal article" date="2018" name="Genome Biol. Evol.">
        <title>Multiple Roots of Fruiting Body Formation in Amoebozoa.</title>
        <authorList>
            <person name="Hillmann F."/>
            <person name="Forbes G."/>
            <person name="Novohradska S."/>
            <person name="Ferling I."/>
            <person name="Riege K."/>
            <person name="Groth M."/>
            <person name="Westermann M."/>
            <person name="Marz M."/>
            <person name="Spaller T."/>
            <person name="Winckler T."/>
            <person name="Schaap P."/>
            <person name="Glockner G."/>
        </authorList>
    </citation>
    <scope>NUCLEOTIDE SEQUENCE [LARGE SCALE GENOMIC DNA]</scope>
    <source>
        <strain evidence="2 3">Jena</strain>
    </source>
</reference>
<dbReference type="GO" id="GO:0030687">
    <property type="term" value="C:preribosome, large subunit precursor"/>
    <property type="evidence" value="ECO:0007669"/>
    <property type="project" value="TreeGrafter"/>
</dbReference>
<keyword evidence="3" id="KW-1185">Reference proteome</keyword>
<dbReference type="InterPro" id="IPR015943">
    <property type="entry name" value="WD40/YVTN_repeat-like_dom_sf"/>
</dbReference>
<dbReference type="InterPro" id="IPR036322">
    <property type="entry name" value="WD40_repeat_dom_sf"/>
</dbReference>
<accession>A0A2P6NAQ4</accession>
<dbReference type="AlphaFoldDB" id="A0A2P6NAQ4"/>
<dbReference type="GO" id="GO:0042273">
    <property type="term" value="P:ribosomal large subunit biogenesis"/>
    <property type="evidence" value="ECO:0007669"/>
    <property type="project" value="InterPro"/>
</dbReference>
<keyword evidence="1" id="KW-0732">Signal</keyword>
<dbReference type="Gene3D" id="2.130.10.10">
    <property type="entry name" value="YVTN repeat-like/Quinoprotein amine dehydrogenase"/>
    <property type="match status" value="1"/>
</dbReference>
<evidence type="ECO:0000313" key="3">
    <source>
        <dbReference type="Proteomes" id="UP000241769"/>
    </source>
</evidence>
<gene>
    <name evidence="2" type="ORF">PROFUN_11113</name>
</gene>
<dbReference type="InterPro" id="IPR037379">
    <property type="entry name" value="WDR74/Nsa1"/>
</dbReference>
<feature type="signal peptide" evidence="1">
    <location>
        <begin position="1"/>
        <end position="15"/>
    </location>
</feature>
<name>A0A2P6NAQ4_9EUKA</name>
<dbReference type="GO" id="GO:0005730">
    <property type="term" value="C:nucleolus"/>
    <property type="evidence" value="ECO:0007669"/>
    <property type="project" value="InterPro"/>
</dbReference>
<feature type="chain" id="PRO_5015151412" evidence="1">
    <location>
        <begin position="16"/>
        <end position="495"/>
    </location>
</feature>
<protein>
    <submittedName>
        <fullName evidence="2">WD repeat-containing protein</fullName>
    </submittedName>
</protein>
<dbReference type="OrthoDB" id="18388at2759"/>
<dbReference type="Proteomes" id="UP000241769">
    <property type="component" value="Unassembled WGS sequence"/>
</dbReference>